<comment type="caution">
    <text evidence="2">The sequence shown here is derived from an EMBL/GenBank/DDBJ whole genome shotgun (WGS) entry which is preliminary data.</text>
</comment>
<dbReference type="RefSeq" id="WP_341428252.1">
    <property type="nucleotide sequence ID" value="NZ_JBBUTG010000021.1"/>
</dbReference>
<keyword evidence="3" id="KW-1185">Reference proteome</keyword>
<accession>A0ABU9BVF6</accession>
<name>A0ABU9BVF6_9BURK</name>
<organism evidence="2 3">
    <name type="scientific">Ideonella lacteola</name>
    <dbReference type="NCBI Taxonomy" id="2984193"/>
    <lineage>
        <taxon>Bacteria</taxon>
        <taxon>Pseudomonadati</taxon>
        <taxon>Pseudomonadota</taxon>
        <taxon>Betaproteobacteria</taxon>
        <taxon>Burkholderiales</taxon>
        <taxon>Sphaerotilaceae</taxon>
        <taxon>Ideonella</taxon>
    </lineage>
</organism>
<reference evidence="2 3" key="1">
    <citation type="submission" date="2024-04" db="EMBL/GenBank/DDBJ databases">
        <title>Novel species of the genus Ideonella isolated from streams.</title>
        <authorList>
            <person name="Lu H."/>
        </authorList>
    </citation>
    <scope>NUCLEOTIDE SEQUENCE [LARGE SCALE GENOMIC DNA]</scope>
    <source>
        <strain evidence="2 3">DXS29W</strain>
    </source>
</reference>
<sequence>MNRAADHPAPAMSPALAAPTAAPAAASGRPLSMQIDRVVLQGVPLAPADGARVERALSQALHRLITDGNVDLQQLQPQAIDRLQLPELRLEAGVTPEQLGHRLAAALWGGLKP</sequence>
<feature type="compositionally biased region" description="Low complexity" evidence="1">
    <location>
        <begin position="8"/>
        <end position="26"/>
    </location>
</feature>
<proteinExistence type="predicted"/>
<dbReference type="EMBL" id="JBBUTG010000021">
    <property type="protein sequence ID" value="MEK8033831.1"/>
    <property type="molecule type" value="Genomic_DNA"/>
</dbReference>
<evidence type="ECO:0000313" key="3">
    <source>
        <dbReference type="Proteomes" id="UP001371218"/>
    </source>
</evidence>
<evidence type="ECO:0000256" key="1">
    <source>
        <dbReference type="SAM" id="MobiDB-lite"/>
    </source>
</evidence>
<gene>
    <name evidence="2" type="ORF">AACH06_23655</name>
</gene>
<evidence type="ECO:0000313" key="2">
    <source>
        <dbReference type="EMBL" id="MEK8033831.1"/>
    </source>
</evidence>
<feature type="region of interest" description="Disordered" evidence="1">
    <location>
        <begin position="1"/>
        <end position="27"/>
    </location>
</feature>
<dbReference type="Proteomes" id="UP001371218">
    <property type="component" value="Unassembled WGS sequence"/>
</dbReference>
<protein>
    <submittedName>
        <fullName evidence="2">Uncharacterized protein</fullName>
    </submittedName>
</protein>